<feature type="compositionally biased region" description="Basic and acidic residues" evidence="5">
    <location>
        <begin position="85"/>
        <end position="94"/>
    </location>
</feature>
<evidence type="ECO:0000256" key="2">
    <source>
        <dbReference type="ARBA" id="ARBA00022980"/>
    </source>
</evidence>
<evidence type="ECO:0000313" key="6">
    <source>
        <dbReference type="EMBL" id="KIM53803.1"/>
    </source>
</evidence>
<dbReference type="Proteomes" id="UP000053989">
    <property type="component" value="Unassembled WGS sequence"/>
</dbReference>
<keyword evidence="7" id="KW-1185">Reference proteome</keyword>
<dbReference type="GO" id="GO:0005762">
    <property type="term" value="C:mitochondrial large ribosomal subunit"/>
    <property type="evidence" value="ECO:0007669"/>
    <property type="project" value="TreeGrafter"/>
</dbReference>
<dbReference type="InParanoid" id="A0A0C2YVZ2"/>
<name>A0A0C2YVZ2_9AGAM</name>
<dbReference type="OrthoDB" id="416470at2759"/>
<protein>
    <recommendedName>
        <fullName evidence="8">Ribosomal protein L22</fullName>
    </recommendedName>
</protein>
<evidence type="ECO:0000256" key="3">
    <source>
        <dbReference type="ARBA" id="ARBA00023274"/>
    </source>
</evidence>
<evidence type="ECO:0000313" key="7">
    <source>
        <dbReference type="Proteomes" id="UP000053989"/>
    </source>
</evidence>
<organism evidence="6 7">
    <name type="scientific">Scleroderma citrinum Foug A</name>
    <dbReference type="NCBI Taxonomy" id="1036808"/>
    <lineage>
        <taxon>Eukaryota</taxon>
        <taxon>Fungi</taxon>
        <taxon>Dikarya</taxon>
        <taxon>Basidiomycota</taxon>
        <taxon>Agaricomycotina</taxon>
        <taxon>Agaricomycetes</taxon>
        <taxon>Agaricomycetidae</taxon>
        <taxon>Boletales</taxon>
        <taxon>Sclerodermatineae</taxon>
        <taxon>Sclerodermataceae</taxon>
        <taxon>Scleroderma</taxon>
    </lineage>
</organism>
<reference evidence="7" key="2">
    <citation type="submission" date="2015-01" db="EMBL/GenBank/DDBJ databases">
        <title>Evolutionary Origins and Diversification of the Mycorrhizal Mutualists.</title>
        <authorList>
            <consortium name="DOE Joint Genome Institute"/>
            <consortium name="Mycorrhizal Genomics Consortium"/>
            <person name="Kohler A."/>
            <person name="Kuo A."/>
            <person name="Nagy L.G."/>
            <person name="Floudas D."/>
            <person name="Copeland A."/>
            <person name="Barry K.W."/>
            <person name="Cichocki N."/>
            <person name="Veneault-Fourrey C."/>
            <person name="LaButti K."/>
            <person name="Lindquist E.A."/>
            <person name="Lipzen A."/>
            <person name="Lundell T."/>
            <person name="Morin E."/>
            <person name="Murat C."/>
            <person name="Riley R."/>
            <person name="Ohm R."/>
            <person name="Sun H."/>
            <person name="Tunlid A."/>
            <person name="Henrissat B."/>
            <person name="Grigoriev I.V."/>
            <person name="Hibbett D.S."/>
            <person name="Martin F."/>
        </authorList>
    </citation>
    <scope>NUCLEOTIDE SEQUENCE [LARGE SCALE GENOMIC DNA]</scope>
    <source>
        <strain evidence="7">Foug A</strain>
    </source>
</reference>
<dbReference type="Pfam" id="PF00237">
    <property type="entry name" value="Ribosomal_L22"/>
    <property type="match status" value="1"/>
</dbReference>
<dbReference type="GO" id="GO:0003735">
    <property type="term" value="F:structural constituent of ribosome"/>
    <property type="evidence" value="ECO:0007669"/>
    <property type="project" value="InterPro"/>
</dbReference>
<dbReference type="GO" id="GO:0006412">
    <property type="term" value="P:translation"/>
    <property type="evidence" value="ECO:0007669"/>
    <property type="project" value="InterPro"/>
</dbReference>
<dbReference type="EMBL" id="KN822170">
    <property type="protein sequence ID" value="KIM53803.1"/>
    <property type="molecule type" value="Genomic_DNA"/>
</dbReference>
<reference evidence="6 7" key="1">
    <citation type="submission" date="2014-04" db="EMBL/GenBank/DDBJ databases">
        <authorList>
            <consortium name="DOE Joint Genome Institute"/>
            <person name="Kuo A."/>
            <person name="Kohler A."/>
            <person name="Nagy L.G."/>
            <person name="Floudas D."/>
            <person name="Copeland A."/>
            <person name="Barry K.W."/>
            <person name="Cichocki N."/>
            <person name="Veneault-Fourrey C."/>
            <person name="LaButti K."/>
            <person name="Lindquist E.A."/>
            <person name="Lipzen A."/>
            <person name="Lundell T."/>
            <person name="Morin E."/>
            <person name="Murat C."/>
            <person name="Sun H."/>
            <person name="Tunlid A."/>
            <person name="Henrissat B."/>
            <person name="Grigoriev I.V."/>
            <person name="Hibbett D.S."/>
            <person name="Martin F."/>
            <person name="Nordberg H.P."/>
            <person name="Cantor M.N."/>
            <person name="Hua S.X."/>
        </authorList>
    </citation>
    <scope>NUCLEOTIDE SEQUENCE [LARGE SCALE GENOMIC DNA]</scope>
    <source>
        <strain evidence="6 7">Foug A</strain>
    </source>
</reference>
<dbReference type="PANTHER" id="PTHR13501:SF8">
    <property type="entry name" value="LARGE RIBOSOMAL SUBUNIT PROTEIN UL22M"/>
    <property type="match status" value="1"/>
</dbReference>
<proteinExistence type="inferred from homology"/>
<sequence>MSLTAWCKVAGGHLHTQRSQIVFASGIQWNGRRSASNFSPLQWIQQKFAPSVRKSAVPDAPKQETADLESAQQDVFVEAKGADVTTKEKEKKVTDASPGVVKKPPAREHKYSTANFKISHRKLNMIGRQISGKPIDHAIMQMQFSEKRASNRIKSMLVTARLHATVYKNMDSSKLVVSEAWVTKGPKQLKRIEPRGRGKFGIRVHPDSRMHVVLRPGKTYEQVRTEQRERRLKRIVSAGLVREDVVLRNPASFWQW</sequence>
<dbReference type="SUPFAM" id="SSF54843">
    <property type="entry name" value="Ribosomal protein L22"/>
    <property type="match status" value="1"/>
</dbReference>
<evidence type="ECO:0008006" key="8">
    <source>
        <dbReference type="Google" id="ProtNLM"/>
    </source>
</evidence>
<dbReference type="FunCoup" id="A0A0C2YVZ2">
    <property type="interactions" value="45"/>
</dbReference>
<dbReference type="STRING" id="1036808.A0A0C2YVZ2"/>
<dbReference type="InterPro" id="IPR001063">
    <property type="entry name" value="Ribosomal_uL22"/>
</dbReference>
<dbReference type="InterPro" id="IPR036394">
    <property type="entry name" value="Ribosomal_uL22_sf"/>
</dbReference>
<dbReference type="Gene3D" id="3.90.470.10">
    <property type="entry name" value="Ribosomal protein L22/L17"/>
    <property type="match status" value="1"/>
</dbReference>
<keyword evidence="3 4" id="KW-0687">Ribonucleoprotein</keyword>
<evidence type="ECO:0000256" key="5">
    <source>
        <dbReference type="SAM" id="MobiDB-lite"/>
    </source>
</evidence>
<dbReference type="PANTHER" id="PTHR13501">
    <property type="entry name" value="CHLOROPLAST 50S RIBOSOMAL PROTEIN L22-RELATED"/>
    <property type="match status" value="1"/>
</dbReference>
<dbReference type="HOGENOM" id="CLU_085461_0_0_1"/>
<comment type="similarity">
    <text evidence="1 4">Belongs to the universal ribosomal protein uL22 family.</text>
</comment>
<keyword evidence="2 4" id="KW-0689">Ribosomal protein</keyword>
<gene>
    <name evidence="6" type="ORF">SCLCIDRAFT_410787</name>
</gene>
<evidence type="ECO:0000256" key="1">
    <source>
        <dbReference type="ARBA" id="ARBA00009451"/>
    </source>
</evidence>
<dbReference type="InterPro" id="IPR047867">
    <property type="entry name" value="Ribosomal_uL22_bac/org-type"/>
</dbReference>
<feature type="region of interest" description="Disordered" evidence="5">
    <location>
        <begin position="82"/>
        <end position="108"/>
    </location>
</feature>
<evidence type="ECO:0000256" key="4">
    <source>
        <dbReference type="RuleBase" id="RU004005"/>
    </source>
</evidence>
<accession>A0A0C2YVZ2</accession>
<dbReference type="AlphaFoldDB" id="A0A0C2YVZ2"/>